<gene>
    <name evidence="5" type="primary">TDEL0D06180</name>
    <name evidence="5" type="ORF">TDEL_0D06180</name>
</gene>
<evidence type="ECO:0000256" key="3">
    <source>
        <dbReference type="ARBA" id="ARBA00015902"/>
    </source>
</evidence>
<dbReference type="eggNOG" id="ENOG502S7AE">
    <property type="taxonomic scope" value="Eukaryota"/>
</dbReference>
<dbReference type="PANTHER" id="PTHR28043">
    <property type="entry name" value="INCREASED RECOMBINATION CENTERS PROTEIN 6"/>
    <property type="match status" value="1"/>
</dbReference>
<dbReference type="EMBL" id="HE616745">
    <property type="protein sequence ID" value="CCE92202.1"/>
    <property type="molecule type" value="Genomic_DNA"/>
</dbReference>
<evidence type="ECO:0000256" key="4">
    <source>
        <dbReference type="ARBA" id="ARBA00022447"/>
    </source>
</evidence>
<dbReference type="GO" id="GO:0030674">
    <property type="term" value="F:protein-macromolecule adaptor activity"/>
    <property type="evidence" value="ECO:0007669"/>
    <property type="project" value="EnsemblFungi"/>
</dbReference>
<dbReference type="Gene3D" id="3.40.50.11960">
    <property type="match status" value="1"/>
</dbReference>
<comment type="similarity">
    <text evidence="2">Belongs to the IRC6 family.</text>
</comment>
<dbReference type="Proteomes" id="UP000005627">
    <property type="component" value="Chromosome 4"/>
</dbReference>
<proteinExistence type="inferred from homology"/>
<keyword evidence="6" id="KW-1185">Reference proteome</keyword>
<protein>
    <recommendedName>
        <fullName evidence="3">Increased recombination centers protein 6</fullName>
    </recommendedName>
</protein>
<sequence>MTYALPLNKILVAFSGNSHDGCSYRTTLLQDLFDLDAQDAQENILKDLCWRTRYYECSFDLYIDEFEDFEEWLTELCLQEFDELREVLAGIIVVADYDPEHEGKDIILQKFANCLGQGSFNVWCNTKVISEEKGLDANYILHEENTEAEMVEIQCEKDINEYGEKLGLKRLKEIIDIHEWDGVLMPSCQIKFPK</sequence>
<dbReference type="RefSeq" id="XP_003681413.1">
    <property type="nucleotide sequence ID" value="XM_003681365.1"/>
</dbReference>
<dbReference type="GO" id="GO:0016192">
    <property type="term" value="P:vesicle-mediated transport"/>
    <property type="evidence" value="ECO:0007669"/>
    <property type="project" value="EnsemblFungi"/>
</dbReference>
<dbReference type="AlphaFoldDB" id="G8ZUA8"/>
<dbReference type="OrthoDB" id="10261384at2759"/>
<comment type="function">
    <text evidence="1">Involved in gross chromosomal rearrangements (GCRs) and telomere healing.</text>
</comment>
<organism evidence="5 6">
    <name type="scientific">Torulaspora delbrueckii</name>
    <name type="common">Yeast</name>
    <name type="synonym">Candida colliculosa</name>
    <dbReference type="NCBI Taxonomy" id="4950"/>
    <lineage>
        <taxon>Eukaryota</taxon>
        <taxon>Fungi</taxon>
        <taxon>Dikarya</taxon>
        <taxon>Ascomycota</taxon>
        <taxon>Saccharomycotina</taxon>
        <taxon>Saccharomycetes</taxon>
        <taxon>Saccharomycetales</taxon>
        <taxon>Saccharomycetaceae</taxon>
        <taxon>Torulaspora</taxon>
    </lineage>
</organism>
<dbReference type="GeneID" id="11503569"/>
<dbReference type="HOGENOM" id="CLU_079666_0_0_1"/>
<dbReference type="STRING" id="1076872.G8ZUA8"/>
<evidence type="ECO:0000313" key="5">
    <source>
        <dbReference type="EMBL" id="CCE92202.1"/>
    </source>
</evidence>
<keyword evidence="4" id="KW-0160">Chromosomal rearrangement</keyword>
<evidence type="ECO:0000256" key="1">
    <source>
        <dbReference type="ARBA" id="ARBA00002976"/>
    </source>
</evidence>
<name>G8ZUA8_TORDE</name>
<dbReference type="InParanoid" id="G8ZUA8"/>
<dbReference type="PANTHER" id="PTHR28043:SF1">
    <property type="entry name" value="INCREASED RECOMBINATION CENTERS PROTEIN 6"/>
    <property type="match status" value="1"/>
</dbReference>
<evidence type="ECO:0000313" key="6">
    <source>
        <dbReference type="Proteomes" id="UP000005627"/>
    </source>
</evidence>
<evidence type="ECO:0000256" key="2">
    <source>
        <dbReference type="ARBA" id="ARBA00007973"/>
    </source>
</evidence>
<reference evidence="5 6" key="1">
    <citation type="journal article" date="2011" name="Proc. Natl. Acad. Sci. U.S.A.">
        <title>Evolutionary erosion of yeast sex chromosomes by mating-type switching accidents.</title>
        <authorList>
            <person name="Gordon J.L."/>
            <person name="Armisen D."/>
            <person name="Proux-Wera E."/>
            <person name="Oheigeartaigh S.S."/>
            <person name="Byrne K.P."/>
            <person name="Wolfe K.H."/>
        </authorList>
    </citation>
    <scope>NUCLEOTIDE SEQUENCE [LARGE SCALE GENOMIC DNA]</scope>
    <source>
        <strain evidence="6">ATCC 10662 / CBS 1146 / NBRC 0425 / NCYC 2629 / NRRL Y-866</strain>
    </source>
</reference>
<dbReference type="KEGG" id="tdl:TDEL_0D06180"/>
<dbReference type="InterPro" id="IPR034627">
    <property type="entry name" value="Irc6"/>
</dbReference>
<dbReference type="FunCoup" id="G8ZUA8">
    <property type="interactions" value="32"/>
</dbReference>
<accession>G8ZUA8</accession>